<dbReference type="STRING" id="1093900.A0A507AEI2"/>
<dbReference type="InterPro" id="IPR015943">
    <property type="entry name" value="WD40/YVTN_repeat-like_dom_sf"/>
</dbReference>
<evidence type="ECO:0000256" key="1">
    <source>
        <dbReference type="ARBA" id="ARBA00005564"/>
    </source>
</evidence>
<dbReference type="InterPro" id="IPR011045">
    <property type="entry name" value="N2O_reductase_N"/>
</dbReference>
<evidence type="ECO:0000256" key="2">
    <source>
        <dbReference type="SAM" id="SignalP"/>
    </source>
</evidence>
<reference evidence="3 4" key="1">
    <citation type="submission" date="2019-06" db="EMBL/GenBank/DDBJ databases">
        <title>Draft genome sequence of the filamentous fungus Phialemoniopsis curvata isolated from diesel fuel.</title>
        <authorList>
            <person name="Varaljay V.A."/>
            <person name="Lyon W.J."/>
            <person name="Crouch A.L."/>
            <person name="Drake C.E."/>
            <person name="Hollomon J.M."/>
            <person name="Nadeau L.J."/>
            <person name="Nunn H.S."/>
            <person name="Stevenson B.S."/>
            <person name="Bojanowski C.L."/>
            <person name="Crookes-Goodson W.J."/>
        </authorList>
    </citation>
    <scope>NUCLEOTIDE SEQUENCE [LARGE SCALE GENOMIC DNA]</scope>
    <source>
        <strain evidence="3 4">D216</strain>
    </source>
</reference>
<sequence length="409" mass="44438">MSSIRALGIAFLTCLTTVSSSFTMRVAHQQRGILTLDFDPTKPANSSIRVLSTTEAGYKPGWLHARGDKLFSISRKHFPDNTSDSAGVYSFQKMPGGQISFIDSKSSHGDGGVYVDISPDGKTLASANIDGSTVSVFPLSPDGYIGEATHVFKYNLTHPGPGTGDSQQIANPHEAVFSPHGDLLAVPDRGSDRVYLYQVHSTGQVELIRNMTLALGTGPRHILFSPLSRTKNLMYLVSEIDNTINVFSLDHPSLSCGNYRSDLNETLKITHLQVVSTLNSSDQRTKPQNIDLASEIALSNDGRFLYVSNRNTESLDDIDTLAIYAVAANDPQPLRFLGLNSTHGKIPRHFSLSSDPRNGFIAVANQVTNDLHIMERDTKSGFLGRIAGQVSFGDVDLSTQLGPMAVIWD</sequence>
<organism evidence="3 4">
    <name type="scientific">Thyridium curvatum</name>
    <dbReference type="NCBI Taxonomy" id="1093900"/>
    <lineage>
        <taxon>Eukaryota</taxon>
        <taxon>Fungi</taxon>
        <taxon>Dikarya</taxon>
        <taxon>Ascomycota</taxon>
        <taxon>Pezizomycotina</taxon>
        <taxon>Sordariomycetes</taxon>
        <taxon>Sordariomycetidae</taxon>
        <taxon>Thyridiales</taxon>
        <taxon>Thyridiaceae</taxon>
        <taxon>Thyridium</taxon>
    </lineage>
</organism>
<dbReference type="Gene3D" id="2.130.10.10">
    <property type="entry name" value="YVTN repeat-like/Quinoprotein amine dehydrogenase"/>
    <property type="match status" value="1"/>
</dbReference>
<dbReference type="InterPro" id="IPR050282">
    <property type="entry name" value="Cycloisomerase_2"/>
</dbReference>
<protein>
    <recommendedName>
        <fullName evidence="5">6-phosphogluconolactonase</fullName>
    </recommendedName>
</protein>
<dbReference type="AlphaFoldDB" id="A0A507AEI2"/>
<name>A0A507AEI2_9PEZI</name>
<dbReference type="OrthoDB" id="9972196at2759"/>
<dbReference type="InParanoid" id="A0A507AEI2"/>
<dbReference type="GeneID" id="41969725"/>
<gene>
    <name evidence="3" type="ORF">E0L32_002278</name>
</gene>
<keyword evidence="2" id="KW-0732">Signal</keyword>
<evidence type="ECO:0008006" key="5">
    <source>
        <dbReference type="Google" id="ProtNLM"/>
    </source>
</evidence>
<proteinExistence type="inferred from homology"/>
<keyword evidence="4" id="KW-1185">Reference proteome</keyword>
<comment type="similarity">
    <text evidence="1">Belongs to the cycloisomerase 2 family.</text>
</comment>
<dbReference type="InterPro" id="IPR019405">
    <property type="entry name" value="Lactonase_7-beta_prop"/>
</dbReference>
<dbReference type="RefSeq" id="XP_030988493.1">
    <property type="nucleotide sequence ID" value="XM_031136449.1"/>
</dbReference>
<feature type="chain" id="PRO_5021203428" description="6-phosphogluconolactonase" evidence="2">
    <location>
        <begin position="21"/>
        <end position="409"/>
    </location>
</feature>
<dbReference type="EMBL" id="SKBQ01000009">
    <property type="protein sequence ID" value="TPX06782.1"/>
    <property type="molecule type" value="Genomic_DNA"/>
</dbReference>
<feature type="signal peptide" evidence="2">
    <location>
        <begin position="1"/>
        <end position="20"/>
    </location>
</feature>
<dbReference type="GO" id="GO:0017057">
    <property type="term" value="F:6-phosphogluconolactonase activity"/>
    <property type="evidence" value="ECO:0007669"/>
    <property type="project" value="TreeGrafter"/>
</dbReference>
<dbReference type="PANTHER" id="PTHR30344:SF1">
    <property type="entry name" value="6-PHOSPHOGLUCONOLACTONASE"/>
    <property type="match status" value="1"/>
</dbReference>
<evidence type="ECO:0000313" key="4">
    <source>
        <dbReference type="Proteomes" id="UP000319257"/>
    </source>
</evidence>
<comment type="caution">
    <text evidence="3">The sequence shown here is derived from an EMBL/GenBank/DDBJ whole genome shotgun (WGS) entry which is preliminary data.</text>
</comment>
<dbReference type="SUPFAM" id="SSF50974">
    <property type="entry name" value="Nitrous oxide reductase, N-terminal domain"/>
    <property type="match status" value="1"/>
</dbReference>
<accession>A0A507AEI2</accession>
<dbReference type="Pfam" id="PF10282">
    <property type="entry name" value="Lactonase"/>
    <property type="match status" value="1"/>
</dbReference>
<dbReference type="Proteomes" id="UP000319257">
    <property type="component" value="Unassembled WGS sequence"/>
</dbReference>
<dbReference type="PANTHER" id="PTHR30344">
    <property type="entry name" value="6-PHOSPHOGLUCONOLACTONASE-RELATED"/>
    <property type="match status" value="1"/>
</dbReference>
<evidence type="ECO:0000313" key="3">
    <source>
        <dbReference type="EMBL" id="TPX06782.1"/>
    </source>
</evidence>